<dbReference type="OrthoDB" id="6500128at2759"/>
<feature type="non-terminal residue" evidence="11">
    <location>
        <position position="517"/>
    </location>
</feature>
<dbReference type="InterPro" id="IPR027417">
    <property type="entry name" value="P-loop_NTPase"/>
</dbReference>
<evidence type="ECO:0000259" key="10">
    <source>
        <dbReference type="PROSITE" id="PS50929"/>
    </source>
</evidence>
<dbReference type="PROSITE" id="PS50929">
    <property type="entry name" value="ABC_TM1F"/>
    <property type="match status" value="1"/>
</dbReference>
<dbReference type="SUPFAM" id="SSF90123">
    <property type="entry name" value="ABC transporter transmembrane region"/>
    <property type="match status" value="1"/>
</dbReference>
<dbReference type="Pfam" id="PF00005">
    <property type="entry name" value="ABC_tran"/>
    <property type="match status" value="1"/>
</dbReference>
<organism evidence="11">
    <name type="scientific">Medioppia subpectinata</name>
    <dbReference type="NCBI Taxonomy" id="1979941"/>
    <lineage>
        <taxon>Eukaryota</taxon>
        <taxon>Metazoa</taxon>
        <taxon>Ecdysozoa</taxon>
        <taxon>Arthropoda</taxon>
        <taxon>Chelicerata</taxon>
        <taxon>Arachnida</taxon>
        <taxon>Acari</taxon>
        <taxon>Acariformes</taxon>
        <taxon>Sarcoptiformes</taxon>
        <taxon>Oribatida</taxon>
        <taxon>Brachypylina</taxon>
        <taxon>Oppioidea</taxon>
        <taxon>Oppiidae</taxon>
        <taxon>Medioppia</taxon>
    </lineage>
</organism>
<keyword evidence="8 9" id="KW-0472">Membrane</keyword>
<evidence type="ECO:0000256" key="1">
    <source>
        <dbReference type="ARBA" id="ARBA00004141"/>
    </source>
</evidence>
<accession>A0A7R9KV87</accession>
<gene>
    <name evidence="11" type="ORF">OSB1V03_LOCUS10340</name>
</gene>
<sequence>MIAIIMREESKITNKSAWDNANCIQKIFLAFVYPVFVRGYRQNGLNIKDMYRCSRHDESHHIVQQLESNWILECKKKCPTFWKALYRTYANYYWISVVMYTIEECVLRIGQPLLLGFVIDFFSQTGNVTYLNACLAAGGVCLCSALSTAIHHPTVHMMMRLAMRMRSSCCTLMYKKSLRLSRASMGKTTVGQIVNLMSNDVSRFDQTAIAVYIMYGYLSNYCFVGVGLLALLIPFQAFMGKLFSKIRLATAQLTDSRLKLMNEIITGMRVIKMYAWEQSFARLVATARKSEVGRIRVGFYLQAINLSIFSAASHIILFAVFITYVLTGNVLTAKAVFVSMSLFSSIRITATDKFPNAIQNSAELLVSCRRIQVVLTYVMESPFPTSSSPITHGATTPTLQNISFNLNPGDLLAVIGPVGAGKSSLLMTILKELPLLSGSIETVGSISYSCQESWSFNTSVQNNILFGAEYNESRYKRVVEVCALERDFELFPFGDKTLVGERGVSLSGGQKARITLA</sequence>
<protein>
    <recommendedName>
        <fullName evidence="10">ABC transmembrane type-1 domain-containing protein</fullName>
    </recommendedName>
</protein>
<proteinExistence type="inferred from homology"/>
<reference evidence="11" key="1">
    <citation type="submission" date="2020-11" db="EMBL/GenBank/DDBJ databases">
        <authorList>
            <person name="Tran Van P."/>
        </authorList>
    </citation>
    <scope>NUCLEOTIDE SEQUENCE</scope>
</reference>
<dbReference type="GO" id="GO:0016020">
    <property type="term" value="C:membrane"/>
    <property type="evidence" value="ECO:0007669"/>
    <property type="project" value="UniProtKB-SubCell"/>
</dbReference>
<evidence type="ECO:0000256" key="7">
    <source>
        <dbReference type="ARBA" id="ARBA00022989"/>
    </source>
</evidence>
<feature type="transmembrane region" description="Helical" evidence="9">
    <location>
        <begin position="297"/>
        <end position="325"/>
    </location>
</feature>
<keyword evidence="12" id="KW-1185">Reference proteome</keyword>
<feature type="domain" description="ABC transmembrane type-1" evidence="10">
    <location>
        <begin position="106"/>
        <end position="346"/>
    </location>
</feature>
<evidence type="ECO:0000256" key="9">
    <source>
        <dbReference type="SAM" id="Phobius"/>
    </source>
</evidence>
<dbReference type="FunFam" id="1.20.1560.10:FF:000026">
    <property type="entry name" value="Multidrug resistance-associated protein lethal(2)03659"/>
    <property type="match status" value="1"/>
</dbReference>
<dbReference type="PANTHER" id="PTHR24223">
    <property type="entry name" value="ATP-BINDING CASSETTE SUB-FAMILY C"/>
    <property type="match status" value="1"/>
</dbReference>
<dbReference type="InterPro" id="IPR050173">
    <property type="entry name" value="ABC_transporter_C-like"/>
</dbReference>
<keyword evidence="3" id="KW-0813">Transport</keyword>
<keyword evidence="5" id="KW-0547">Nucleotide-binding</keyword>
<dbReference type="Gene3D" id="1.20.1560.10">
    <property type="entry name" value="ABC transporter type 1, transmembrane domain"/>
    <property type="match status" value="1"/>
</dbReference>
<keyword evidence="4 9" id="KW-0812">Transmembrane</keyword>
<dbReference type="Proteomes" id="UP000759131">
    <property type="component" value="Unassembled WGS sequence"/>
</dbReference>
<dbReference type="GO" id="GO:0016887">
    <property type="term" value="F:ATP hydrolysis activity"/>
    <property type="evidence" value="ECO:0007669"/>
    <property type="project" value="InterPro"/>
</dbReference>
<dbReference type="AlphaFoldDB" id="A0A7R9KV87"/>
<evidence type="ECO:0000256" key="6">
    <source>
        <dbReference type="ARBA" id="ARBA00022840"/>
    </source>
</evidence>
<dbReference type="InterPro" id="IPR036640">
    <property type="entry name" value="ABC1_TM_sf"/>
</dbReference>
<keyword evidence="6" id="KW-0067">ATP-binding</keyword>
<evidence type="ECO:0000313" key="11">
    <source>
        <dbReference type="EMBL" id="CAD7629926.1"/>
    </source>
</evidence>
<evidence type="ECO:0000313" key="12">
    <source>
        <dbReference type="Proteomes" id="UP000759131"/>
    </source>
</evidence>
<evidence type="ECO:0000256" key="3">
    <source>
        <dbReference type="ARBA" id="ARBA00022448"/>
    </source>
</evidence>
<dbReference type="GO" id="GO:0005524">
    <property type="term" value="F:ATP binding"/>
    <property type="evidence" value="ECO:0007669"/>
    <property type="project" value="UniProtKB-KW"/>
</dbReference>
<dbReference type="Pfam" id="PF00664">
    <property type="entry name" value="ABC_membrane"/>
    <property type="match status" value="1"/>
</dbReference>
<feature type="transmembrane region" description="Helical" evidence="9">
    <location>
        <begin position="212"/>
        <end position="235"/>
    </location>
</feature>
<comment type="subcellular location">
    <subcellularLocation>
        <location evidence="1">Membrane</location>
        <topology evidence="1">Multi-pass membrane protein</topology>
    </subcellularLocation>
</comment>
<keyword evidence="7 9" id="KW-1133">Transmembrane helix</keyword>
<dbReference type="InterPro" id="IPR011527">
    <property type="entry name" value="ABC1_TM_dom"/>
</dbReference>
<dbReference type="GO" id="GO:0140359">
    <property type="term" value="F:ABC-type transporter activity"/>
    <property type="evidence" value="ECO:0007669"/>
    <property type="project" value="InterPro"/>
</dbReference>
<dbReference type="EMBL" id="OC862082">
    <property type="protein sequence ID" value="CAD7629926.1"/>
    <property type="molecule type" value="Genomic_DNA"/>
</dbReference>
<evidence type="ECO:0000256" key="5">
    <source>
        <dbReference type="ARBA" id="ARBA00022741"/>
    </source>
</evidence>
<name>A0A7R9KV87_9ACAR</name>
<evidence type="ECO:0000256" key="2">
    <source>
        <dbReference type="ARBA" id="ARBA00009726"/>
    </source>
</evidence>
<evidence type="ECO:0000256" key="4">
    <source>
        <dbReference type="ARBA" id="ARBA00022692"/>
    </source>
</evidence>
<dbReference type="SUPFAM" id="SSF52540">
    <property type="entry name" value="P-loop containing nucleoside triphosphate hydrolases"/>
    <property type="match status" value="1"/>
</dbReference>
<evidence type="ECO:0000256" key="8">
    <source>
        <dbReference type="ARBA" id="ARBA00023136"/>
    </source>
</evidence>
<dbReference type="InterPro" id="IPR003439">
    <property type="entry name" value="ABC_transporter-like_ATP-bd"/>
</dbReference>
<dbReference type="PANTHER" id="PTHR24223:SF456">
    <property type="entry name" value="MULTIDRUG RESISTANCE-ASSOCIATED PROTEIN LETHAL(2)03659"/>
    <property type="match status" value="1"/>
</dbReference>
<dbReference type="Gene3D" id="3.40.50.300">
    <property type="entry name" value="P-loop containing nucleotide triphosphate hydrolases"/>
    <property type="match status" value="1"/>
</dbReference>
<dbReference type="EMBL" id="CAJPIZ010007507">
    <property type="protein sequence ID" value="CAG2110356.1"/>
    <property type="molecule type" value="Genomic_DNA"/>
</dbReference>
<comment type="similarity">
    <text evidence="2">Belongs to the ABC transporter superfamily. ABCC family. Conjugate transporter (TC 3.A.1.208) subfamily.</text>
</comment>